<keyword evidence="5 7" id="KW-0472">Membrane</keyword>
<feature type="transmembrane region" description="Helical" evidence="7">
    <location>
        <begin position="37"/>
        <end position="57"/>
    </location>
</feature>
<evidence type="ECO:0000313" key="9">
    <source>
        <dbReference type="EMBL" id="MBD1270455.1"/>
    </source>
</evidence>
<evidence type="ECO:0000313" key="12">
    <source>
        <dbReference type="Proteomes" id="UP000587211"/>
    </source>
</evidence>
<comment type="subcellular location">
    <subcellularLocation>
        <location evidence="1">Cell membrane</location>
        <topology evidence="1">Multi-pass membrane protein</topology>
    </subcellularLocation>
</comment>
<dbReference type="GO" id="GO:0005886">
    <property type="term" value="C:plasma membrane"/>
    <property type="evidence" value="ECO:0007669"/>
    <property type="project" value="UniProtKB-SubCell"/>
</dbReference>
<comment type="caution">
    <text evidence="9">The sequence shown here is derived from an EMBL/GenBank/DDBJ whole genome shotgun (WGS) entry which is preliminary data.</text>
</comment>
<feature type="region of interest" description="Disordered" evidence="6">
    <location>
        <begin position="66"/>
        <end position="98"/>
    </location>
</feature>
<evidence type="ECO:0000256" key="5">
    <source>
        <dbReference type="ARBA" id="ARBA00023136"/>
    </source>
</evidence>
<keyword evidence="4 7" id="KW-1133">Transmembrane helix</keyword>
<feature type="region of interest" description="Disordered" evidence="6">
    <location>
        <begin position="111"/>
        <end position="133"/>
    </location>
</feature>
<dbReference type="Pfam" id="PF13396">
    <property type="entry name" value="PLDc_N"/>
    <property type="match status" value="1"/>
</dbReference>
<feature type="compositionally biased region" description="Polar residues" evidence="6">
    <location>
        <begin position="66"/>
        <end position="77"/>
    </location>
</feature>
<protein>
    <submittedName>
        <fullName evidence="9">PLDc N-terminal domain-containing protein</fullName>
    </submittedName>
</protein>
<dbReference type="AlphaFoldDB" id="A0A8I0KIB0"/>
<organism evidence="9 13">
    <name type="scientific">Aeromicrobium tamlense</name>
    <dbReference type="NCBI Taxonomy" id="375541"/>
    <lineage>
        <taxon>Bacteria</taxon>
        <taxon>Bacillati</taxon>
        <taxon>Actinomycetota</taxon>
        <taxon>Actinomycetes</taxon>
        <taxon>Propionibacteriales</taxon>
        <taxon>Nocardioidaceae</taxon>
        <taxon>Aeromicrobium</taxon>
    </lineage>
</organism>
<evidence type="ECO:0000256" key="4">
    <source>
        <dbReference type="ARBA" id="ARBA00022989"/>
    </source>
</evidence>
<keyword evidence="3 7" id="KW-0812">Transmembrane</keyword>
<dbReference type="Proteomes" id="UP000659061">
    <property type="component" value="Unassembled WGS sequence"/>
</dbReference>
<dbReference type="Proteomes" id="UP000587211">
    <property type="component" value="Unassembled WGS sequence"/>
</dbReference>
<reference evidence="11 12" key="1">
    <citation type="submission" date="2020-07" db="EMBL/GenBank/DDBJ databases">
        <title>Sequencing the genomes of 1000 actinobacteria strains.</title>
        <authorList>
            <person name="Klenk H.-P."/>
        </authorList>
    </citation>
    <scope>NUCLEOTIDE SEQUENCE [LARGE SCALE GENOMIC DNA]</scope>
    <source>
        <strain evidence="11 12">DSM 19087</strain>
    </source>
</reference>
<gene>
    <name evidence="11" type="ORF">BJ975_001217</name>
    <name evidence="9" type="ORF">IDH50_09460</name>
    <name evidence="10" type="ORF">IDH50_14300</name>
</gene>
<evidence type="ECO:0000256" key="1">
    <source>
        <dbReference type="ARBA" id="ARBA00004651"/>
    </source>
</evidence>
<dbReference type="EMBL" id="JACWMT010000003">
    <property type="protein sequence ID" value="MBD1271413.1"/>
    <property type="molecule type" value="Genomic_DNA"/>
</dbReference>
<reference evidence="9" key="2">
    <citation type="submission" date="2020-09" db="EMBL/GenBank/DDBJ databases">
        <title>Novel species in genus Aeromicrobium.</title>
        <authorList>
            <person name="Zhang G."/>
        </authorList>
    </citation>
    <scope>NUCLEOTIDE SEQUENCE</scope>
    <source>
        <strain evidence="9">SSW1-57</strain>
    </source>
</reference>
<feature type="domain" description="Cardiolipin synthase N-terminal" evidence="8">
    <location>
        <begin position="14"/>
        <end position="59"/>
    </location>
</feature>
<name>A0A8I0KIB0_9ACTN</name>
<dbReference type="RefSeq" id="WP_179424313.1">
    <property type="nucleotide sequence ID" value="NZ_BAAAMP010000001.1"/>
</dbReference>
<feature type="transmembrane region" description="Helical" evidence="7">
    <location>
        <begin position="6"/>
        <end position="25"/>
    </location>
</feature>
<dbReference type="EMBL" id="JACBZN010000001">
    <property type="protein sequence ID" value="NYI37842.1"/>
    <property type="molecule type" value="Genomic_DNA"/>
</dbReference>
<feature type="compositionally biased region" description="Basic and acidic residues" evidence="6">
    <location>
        <begin position="83"/>
        <end position="94"/>
    </location>
</feature>
<evidence type="ECO:0000313" key="13">
    <source>
        <dbReference type="Proteomes" id="UP000659061"/>
    </source>
</evidence>
<keyword evidence="12" id="KW-1185">Reference proteome</keyword>
<evidence type="ECO:0000259" key="8">
    <source>
        <dbReference type="Pfam" id="PF13396"/>
    </source>
</evidence>
<accession>A0A8I0KIB0</accession>
<evidence type="ECO:0000256" key="3">
    <source>
        <dbReference type="ARBA" id="ARBA00022692"/>
    </source>
</evidence>
<dbReference type="InterPro" id="IPR027379">
    <property type="entry name" value="CLS_N"/>
</dbReference>
<evidence type="ECO:0000256" key="6">
    <source>
        <dbReference type="SAM" id="MobiDB-lite"/>
    </source>
</evidence>
<keyword evidence="2" id="KW-1003">Cell membrane</keyword>
<sequence>MFLFGSVGSLIVLALWVFCLVDVITSDEYAVRHLPKTLWLIVVILLPLVGSLAWLAVGRPATTTRDLPYKGNTSASVAASRFPEYDRPGRHVPADPEADEAFLRSLRERAEEQRRAYREQQRSRDAQEGEPTP</sequence>
<feature type="compositionally biased region" description="Basic and acidic residues" evidence="6">
    <location>
        <begin position="111"/>
        <end position="127"/>
    </location>
</feature>
<evidence type="ECO:0000313" key="10">
    <source>
        <dbReference type="EMBL" id="MBD1271413.1"/>
    </source>
</evidence>
<dbReference type="EMBL" id="JACWMT010000002">
    <property type="protein sequence ID" value="MBD1270455.1"/>
    <property type="molecule type" value="Genomic_DNA"/>
</dbReference>
<evidence type="ECO:0000256" key="7">
    <source>
        <dbReference type="SAM" id="Phobius"/>
    </source>
</evidence>
<evidence type="ECO:0000313" key="11">
    <source>
        <dbReference type="EMBL" id="NYI37842.1"/>
    </source>
</evidence>
<proteinExistence type="predicted"/>
<evidence type="ECO:0000256" key="2">
    <source>
        <dbReference type="ARBA" id="ARBA00022475"/>
    </source>
</evidence>